<evidence type="ECO:0000313" key="1">
    <source>
        <dbReference type="EMBL" id="MBC8430375.1"/>
    </source>
</evidence>
<proteinExistence type="predicted"/>
<evidence type="ECO:0008006" key="3">
    <source>
        <dbReference type="Google" id="ProtNLM"/>
    </source>
</evidence>
<name>A0A8J6NUM8_9BACT</name>
<sequence>MEKRIERRKHKRFQAIDGLCAVLSSGIIKPDQIRSMSMAEIVLKVLKSKPDKMGQIIDISKGGLAFWYIHKGKNSNESFKIAITLPAGAFYSDKMKFETISDFEIINGDQLNTFTIRRQGLKFKELTFKETSLLDRVIRKYTLGEVRSNNFFNNWFQSSLASSF</sequence>
<dbReference type="Proteomes" id="UP000605201">
    <property type="component" value="Unassembled WGS sequence"/>
</dbReference>
<dbReference type="AlphaFoldDB" id="A0A8J6NUM8"/>
<comment type="caution">
    <text evidence="1">The sequence shown here is derived from an EMBL/GenBank/DDBJ whole genome shotgun (WGS) entry which is preliminary data.</text>
</comment>
<dbReference type="Gene3D" id="2.40.10.220">
    <property type="entry name" value="predicted glycosyltransferase like domains"/>
    <property type="match status" value="1"/>
</dbReference>
<gene>
    <name evidence="1" type="ORF">H8D96_00495</name>
</gene>
<protein>
    <recommendedName>
        <fullName evidence="3">PilZ domain-containing protein</fullName>
    </recommendedName>
</protein>
<reference evidence="1 2" key="1">
    <citation type="submission" date="2020-08" db="EMBL/GenBank/DDBJ databases">
        <title>Bridging the membrane lipid divide: bacteria of the FCB group superphylum have the potential to synthesize archaeal ether lipids.</title>
        <authorList>
            <person name="Villanueva L."/>
            <person name="Von Meijenfeldt F.A.B."/>
            <person name="Westbye A.B."/>
            <person name="Yadav S."/>
            <person name="Hopmans E.C."/>
            <person name="Dutilh B.E."/>
            <person name="Sinninghe Damste J.S."/>
        </authorList>
    </citation>
    <scope>NUCLEOTIDE SEQUENCE [LARGE SCALE GENOMIC DNA]</scope>
    <source>
        <strain evidence="1">NIOZ-UU17</strain>
    </source>
</reference>
<organism evidence="1 2">
    <name type="scientific">Candidatus Desulfatibia vada</name>
    <dbReference type="NCBI Taxonomy" id="2841696"/>
    <lineage>
        <taxon>Bacteria</taxon>
        <taxon>Pseudomonadati</taxon>
        <taxon>Thermodesulfobacteriota</taxon>
        <taxon>Desulfobacteria</taxon>
        <taxon>Desulfobacterales</taxon>
        <taxon>Desulfobacterales incertae sedis</taxon>
        <taxon>Candidatus Desulfatibia</taxon>
    </lineage>
</organism>
<accession>A0A8J6NUM8</accession>
<evidence type="ECO:0000313" key="2">
    <source>
        <dbReference type="Proteomes" id="UP000605201"/>
    </source>
</evidence>
<dbReference type="EMBL" id="JACNIG010000030">
    <property type="protein sequence ID" value="MBC8430375.1"/>
    <property type="molecule type" value="Genomic_DNA"/>
</dbReference>